<dbReference type="InterPro" id="IPR050523">
    <property type="entry name" value="AKR_Detox_Biosynth"/>
</dbReference>
<evidence type="ECO:0000259" key="2">
    <source>
        <dbReference type="Pfam" id="PF00248"/>
    </source>
</evidence>
<dbReference type="CDD" id="cd19094">
    <property type="entry name" value="AKR_Tas-like"/>
    <property type="match status" value="1"/>
</dbReference>
<dbReference type="Gene3D" id="3.20.20.100">
    <property type="entry name" value="NADP-dependent oxidoreductase domain"/>
    <property type="match status" value="1"/>
</dbReference>
<accession>A0A2R4MB10</accession>
<feature type="domain" description="NADP-dependent oxidoreductase" evidence="2">
    <location>
        <begin position="15"/>
        <end position="339"/>
    </location>
</feature>
<dbReference type="Pfam" id="PF00248">
    <property type="entry name" value="Aldo_ket_red"/>
    <property type="match status" value="1"/>
</dbReference>
<evidence type="ECO:0000313" key="3">
    <source>
        <dbReference type="EMBL" id="AVX03190.1"/>
    </source>
</evidence>
<keyword evidence="4" id="KW-1185">Reference proteome</keyword>
<dbReference type="AlphaFoldDB" id="A0A2R4MB10"/>
<dbReference type="InterPro" id="IPR023210">
    <property type="entry name" value="NADP_OxRdtase_dom"/>
</dbReference>
<name>A0A2R4MB10_9HYPH</name>
<gene>
    <name evidence="3" type="ORF">MXMO3_00656</name>
</gene>
<dbReference type="RefSeq" id="WP_117394925.1">
    <property type="nucleotide sequence ID" value="NZ_CP021330.1"/>
</dbReference>
<dbReference type="Proteomes" id="UP000258927">
    <property type="component" value="Chromosome"/>
</dbReference>
<protein>
    <submittedName>
        <fullName evidence="3">Aryl-alcohol dehydrogenase (NADP(+))</fullName>
    </submittedName>
</protein>
<evidence type="ECO:0000313" key="4">
    <source>
        <dbReference type="Proteomes" id="UP000258927"/>
    </source>
</evidence>
<reference evidence="3 4" key="1">
    <citation type="submission" date="2017-05" db="EMBL/GenBank/DDBJ databases">
        <title>Genome Analysis of Maritalea myrionectae HL2708#5.</title>
        <authorList>
            <consortium name="Cotde Inc.-PKNU"/>
            <person name="Jang D."/>
            <person name="Oh H.-M."/>
        </authorList>
    </citation>
    <scope>NUCLEOTIDE SEQUENCE [LARGE SCALE GENOMIC DNA]</scope>
    <source>
        <strain evidence="3 4">HL2708#5</strain>
    </source>
</reference>
<organism evidence="3 4">
    <name type="scientific">Maritalea myrionectae</name>
    <dbReference type="NCBI Taxonomy" id="454601"/>
    <lineage>
        <taxon>Bacteria</taxon>
        <taxon>Pseudomonadati</taxon>
        <taxon>Pseudomonadota</taxon>
        <taxon>Alphaproteobacteria</taxon>
        <taxon>Hyphomicrobiales</taxon>
        <taxon>Devosiaceae</taxon>
        <taxon>Maritalea</taxon>
    </lineage>
</organism>
<dbReference type="InterPro" id="IPR036812">
    <property type="entry name" value="NAD(P)_OxRdtase_dom_sf"/>
</dbReference>
<dbReference type="PANTHER" id="PTHR43364">
    <property type="entry name" value="NADH-SPECIFIC METHYLGLYOXAL REDUCTASE-RELATED"/>
    <property type="match status" value="1"/>
</dbReference>
<dbReference type="KEGG" id="mmyr:MXMO3_00656"/>
<dbReference type="InterPro" id="IPR020471">
    <property type="entry name" value="AKR"/>
</dbReference>
<dbReference type="PANTHER" id="PTHR43364:SF4">
    <property type="entry name" value="NAD(P)-LINKED OXIDOREDUCTASE SUPERFAMILY PROTEIN"/>
    <property type="match status" value="1"/>
</dbReference>
<dbReference type="EMBL" id="CP021330">
    <property type="protein sequence ID" value="AVX03190.1"/>
    <property type="molecule type" value="Genomic_DNA"/>
</dbReference>
<dbReference type="GO" id="GO:0016491">
    <property type="term" value="F:oxidoreductase activity"/>
    <property type="evidence" value="ECO:0007669"/>
    <property type="project" value="UniProtKB-KW"/>
</dbReference>
<keyword evidence="1" id="KW-0560">Oxidoreductase</keyword>
<evidence type="ECO:0000256" key="1">
    <source>
        <dbReference type="ARBA" id="ARBA00023002"/>
    </source>
</evidence>
<proteinExistence type="predicted"/>
<dbReference type="SUPFAM" id="SSF51430">
    <property type="entry name" value="NAD(P)-linked oxidoreductase"/>
    <property type="match status" value="1"/>
</dbReference>
<sequence length="346" mass="38785">MKFNQLGRTDIKVSEICLGTMTWGRQNTEQEAHEQMDYALDQDINFFDTAELYAVPTNEETQGLTEEYIGSWFKKSGKRDQVVLATKIAGEGVSWIRDGEPITGAAIRRAVEGSLSRLQTDYIDLYQLHWPNRGHYHFNTGFDYDPSNQDTAEVKANMLEVLETLDALVRDGKIRHVGLSNETAWGTMQFVNLAEQYGLPRMASIQNEYGLLRRYFDHDLAEVAHHEQVGLLAYSALAAGALSGKYLDGNIPKGTRGDLVKATIYRNSTHSEPAIRAYMALAEKHGLDVCQMALAFCLTRPFMTSVIIGATNMDQLKTDIAAKDIELSKDVMAGIAEIYRQYPMPI</sequence>
<dbReference type="PRINTS" id="PR00069">
    <property type="entry name" value="ALDKETRDTASE"/>
</dbReference>